<evidence type="ECO:0000256" key="9">
    <source>
        <dbReference type="ARBA" id="ARBA00022827"/>
    </source>
</evidence>
<evidence type="ECO:0000259" key="23">
    <source>
        <dbReference type="Pfam" id="PF07992"/>
    </source>
</evidence>
<keyword evidence="13" id="KW-1015">Disulfide bond</keyword>
<name>A0AAW0YIB7_9TREE</name>
<evidence type="ECO:0000256" key="7">
    <source>
        <dbReference type="ARBA" id="ARBA00022490"/>
    </source>
</evidence>
<evidence type="ECO:0000313" key="25">
    <source>
        <dbReference type="Proteomes" id="UP001388673"/>
    </source>
</evidence>
<evidence type="ECO:0000256" key="3">
    <source>
        <dbReference type="ARBA" id="ARBA00007532"/>
    </source>
</evidence>
<keyword evidence="25" id="KW-1185">Reference proteome</keyword>
<proteinExistence type="inferred from homology"/>
<evidence type="ECO:0000256" key="18">
    <source>
        <dbReference type="PIRSR" id="PIRSR000350-3"/>
    </source>
</evidence>
<dbReference type="FunFam" id="3.30.390.30:FF:000003">
    <property type="entry name" value="Glutathione reductase"/>
    <property type="match status" value="1"/>
</dbReference>
<comment type="catalytic activity">
    <reaction evidence="15 21">
        <text>2 glutathione + NADP(+) = glutathione disulfide + NADPH + H(+)</text>
        <dbReference type="Rhea" id="RHEA:11740"/>
        <dbReference type="ChEBI" id="CHEBI:15378"/>
        <dbReference type="ChEBI" id="CHEBI:57783"/>
        <dbReference type="ChEBI" id="CHEBI:57925"/>
        <dbReference type="ChEBI" id="CHEBI:58297"/>
        <dbReference type="ChEBI" id="CHEBI:58349"/>
        <dbReference type="EC" id="1.8.1.7"/>
    </reaction>
</comment>
<dbReference type="PROSITE" id="PS00076">
    <property type="entry name" value="PYRIDINE_REDOX_1"/>
    <property type="match status" value="1"/>
</dbReference>
<evidence type="ECO:0000256" key="1">
    <source>
        <dbReference type="ARBA" id="ARBA00004173"/>
    </source>
</evidence>
<keyword evidence="18" id="KW-0547">Nucleotide-binding</keyword>
<protein>
    <recommendedName>
        <fullName evidence="6 21">Glutathione reductase</fullName>
        <ecNumber evidence="5 21">1.8.1.7</ecNumber>
    </recommendedName>
</protein>
<evidence type="ECO:0000256" key="16">
    <source>
        <dbReference type="ARBA" id="ARBA00056905"/>
    </source>
</evidence>
<dbReference type="GO" id="GO:0004362">
    <property type="term" value="F:glutathione-disulfide reductase (NADPH) activity"/>
    <property type="evidence" value="ECO:0007669"/>
    <property type="project" value="UniProtKB-EC"/>
</dbReference>
<evidence type="ECO:0000259" key="22">
    <source>
        <dbReference type="Pfam" id="PF02852"/>
    </source>
</evidence>
<dbReference type="KEGG" id="kne:92182112"/>
<dbReference type="InterPro" id="IPR006322">
    <property type="entry name" value="Glutathione_Rdtase_euk/bac"/>
</dbReference>
<feature type="binding site" evidence="18">
    <location>
        <position position="334"/>
    </location>
    <ligand>
        <name>FAD</name>
        <dbReference type="ChEBI" id="CHEBI:57692"/>
    </ligand>
</feature>
<evidence type="ECO:0000256" key="21">
    <source>
        <dbReference type="RuleBase" id="RU365016"/>
    </source>
</evidence>
<dbReference type="InterPro" id="IPR012999">
    <property type="entry name" value="Pyr_OxRdtase_I_AS"/>
</dbReference>
<evidence type="ECO:0000256" key="20">
    <source>
        <dbReference type="RuleBase" id="RU003691"/>
    </source>
</evidence>
<dbReference type="PRINTS" id="PR00411">
    <property type="entry name" value="PNDRDTASEI"/>
</dbReference>
<accession>A0AAW0YIB7</accession>
<dbReference type="PRINTS" id="PR00368">
    <property type="entry name" value="FADPNR"/>
</dbReference>
<organism evidence="24 25">
    <name type="scientific">Kwoniella newhampshirensis</name>
    <dbReference type="NCBI Taxonomy" id="1651941"/>
    <lineage>
        <taxon>Eukaryota</taxon>
        <taxon>Fungi</taxon>
        <taxon>Dikarya</taxon>
        <taxon>Basidiomycota</taxon>
        <taxon>Agaricomycotina</taxon>
        <taxon>Tremellomycetes</taxon>
        <taxon>Tremellales</taxon>
        <taxon>Cryptococcaceae</taxon>
        <taxon>Kwoniella</taxon>
    </lineage>
</organism>
<keyword evidence="10 21" id="KW-0521">NADP</keyword>
<dbReference type="GO" id="GO:0050660">
    <property type="term" value="F:flavin adenine dinucleotide binding"/>
    <property type="evidence" value="ECO:0007669"/>
    <property type="project" value="InterPro"/>
</dbReference>
<dbReference type="NCBIfam" id="NF004776">
    <property type="entry name" value="PRK06116.1"/>
    <property type="match status" value="1"/>
</dbReference>
<evidence type="ECO:0000256" key="6">
    <source>
        <dbReference type="ARBA" id="ARBA00017111"/>
    </source>
</evidence>
<evidence type="ECO:0000256" key="13">
    <source>
        <dbReference type="ARBA" id="ARBA00023157"/>
    </source>
</evidence>
<evidence type="ECO:0000256" key="4">
    <source>
        <dbReference type="ARBA" id="ARBA00011738"/>
    </source>
</evidence>
<keyword evidence="12" id="KW-0496">Mitochondrion</keyword>
<gene>
    <name evidence="24" type="ORF">IAR55_004854</name>
</gene>
<evidence type="ECO:0000256" key="14">
    <source>
        <dbReference type="ARBA" id="ARBA00023284"/>
    </source>
</evidence>
<comment type="caution">
    <text evidence="24">The sequence shown here is derived from an EMBL/GenBank/DDBJ whole genome shotgun (WGS) entry which is preliminary data.</text>
</comment>
<keyword evidence="8 20" id="KW-0285">Flavoprotein</keyword>
<feature type="active site" description="Proton acceptor" evidence="17">
    <location>
        <position position="474"/>
    </location>
</feature>
<evidence type="ECO:0000256" key="17">
    <source>
        <dbReference type="PIRSR" id="PIRSR000350-2"/>
    </source>
</evidence>
<evidence type="ECO:0000256" key="11">
    <source>
        <dbReference type="ARBA" id="ARBA00023002"/>
    </source>
</evidence>
<comment type="subcellular location">
    <subcellularLocation>
        <location evidence="2 21">Cytoplasm</location>
    </subcellularLocation>
    <subcellularLocation>
        <location evidence="1">Mitochondrion</location>
    </subcellularLocation>
</comment>
<evidence type="ECO:0000256" key="19">
    <source>
        <dbReference type="PIRSR" id="PIRSR000350-4"/>
    </source>
</evidence>
<dbReference type="EC" id="1.8.1.7" evidence="5 21"/>
<dbReference type="PIRSF" id="PIRSF000350">
    <property type="entry name" value="Mercury_reductase_MerA"/>
    <property type="match status" value="1"/>
</dbReference>
<dbReference type="Gene3D" id="3.50.50.60">
    <property type="entry name" value="FAD/NAD(P)-binding domain"/>
    <property type="match status" value="2"/>
</dbReference>
<dbReference type="Pfam" id="PF07992">
    <property type="entry name" value="Pyr_redox_2"/>
    <property type="match status" value="1"/>
</dbReference>
<keyword evidence="11 20" id="KW-0560">Oxidoreductase</keyword>
<feature type="domain" description="FAD/NAD(P)-binding" evidence="23">
    <location>
        <begin position="15"/>
        <end position="349"/>
    </location>
</feature>
<dbReference type="PANTHER" id="PTHR42737">
    <property type="entry name" value="GLUTATHIONE REDUCTASE"/>
    <property type="match status" value="1"/>
</dbReference>
<dbReference type="InterPro" id="IPR046952">
    <property type="entry name" value="GSHR/TRXR-like"/>
</dbReference>
<feature type="binding site" evidence="18">
    <location>
        <position position="137"/>
    </location>
    <ligand>
        <name>FAD</name>
        <dbReference type="ChEBI" id="CHEBI:57692"/>
    </ligand>
</feature>
<evidence type="ECO:0000256" key="10">
    <source>
        <dbReference type="ARBA" id="ARBA00022857"/>
    </source>
</evidence>
<dbReference type="Gene3D" id="3.30.390.30">
    <property type="match status" value="1"/>
</dbReference>
<dbReference type="InterPro" id="IPR023753">
    <property type="entry name" value="FAD/NAD-binding_dom"/>
</dbReference>
<dbReference type="Proteomes" id="UP001388673">
    <property type="component" value="Unassembled WGS sequence"/>
</dbReference>
<dbReference type="GO" id="GO:0034599">
    <property type="term" value="P:cellular response to oxidative stress"/>
    <property type="evidence" value="ECO:0007669"/>
    <property type="project" value="TreeGrafter"/>
</dbReference>
<evidence type="ECO:0000256" key="8">
    <source>
        <dbReference type="ARBA" id="ARBA00022630"/>
    </source>
</evidence>
<evidence type="ECO:0000256" key="12">
    <source>
        <dbReference type="ARBA" id="ARBA00023128"/>
    </source>
</evidence>
<reference evidence="24 25" key="1">
    <citation type="journal article" date="2024" name="bioRxiv">
        <title>Comparative genomics of Cryptococcus and Kwoniella reveals pathogenesis evolution and contrasting karyotype dynamics via intercentromeric recombination or chromosome fusion.</title>
        <authorList>
            <person name="Coelho M.A."/>
            <person name="David-Palma M."/>
            <person name="Shea T."/>
            <person name="Bowers K."/>
            <person name="McGinley-Smith S."/>
            <person name="Mohammad A.W."/>
            <person name="Gnirke A."/>
            <person name="Yurkov A.M."/>
            <person name="Nowrousian M."/>
            <person name="Sun S."/>
            <person name="Cuomo C.A."/>
            <person name="Heitman J."/>
        </authorList>
    </citation>
    <scope>NUCLEOTIDE SEQUENCE [LARGE SCALE GENOMIC DNA]</scope>
    <source>
        <strain evidence="24 25">CBS 13917</strain>
    </source>
</reference>
<dbReference type="InterPro" id="IPR004099">
    <property type="entry name" value="Pyr_nucl-diS_OxRdtase_dimer"/>
</dbReference>
<dbReference type="EMBL" id="JBCAWK010000009">
    <property type="protein sequence ID" value="KAK8849520.1"/>
    <property type="molecule type" value="Genomic_DNA"/>
</dbReference>
<sequence>MPPLSKTQAQEIEEYDYFVIGGGSGGLASARRASSYGAKVGLVEATPKLGGTCVNVGCVPKSTFDLELARLYTADIADNLRKAAAYGFGKGEEGIAMAKDFNWTELKHKRDAYIHRLNGIYESNLVKDKVDYHEGFGSFVDKNTLQIETLQGEKYTVRAKKFAIAVGGRPTIPSDDEIPGASYGINSDGFFDIEEQPKRVAVVGAGYISVELAGVFNTLGTETHLIIRKDQVLRTFDPMLSEVLVPYMEKTGMNVHKNSNVKKVEKTSSGSLLVHVDALEKPLEVDVLLWAIGRHANTDRLNLDKVGVKSDKKGDILVDDYQVTDTPNIFAIGDVAGKALLTPVAIAAGRRLSNRLFGPEKYKNDKLSYENIPSVVFSHPTIGSVGLSEPEAKEKFGEDNVKIYKTSFRAMSFAMLDEDHKQPTAYKLICTGPEEKVVGLHIIGEGSDEILQGFGVAVKMGATKDDFDSCVAIHPTSAEELVTLR</sequence>
<dbReference type="InterPro" id="IPR016156">
    <property type="entry name" value="FAD/NAD-linked_Rdtase_dimer_sf"/>
</dbReference>
<keyword evidence="7 21" id="KW-0963">Cytoplasm</keyword>
<dbReference type="FunFam" id="3.50.50.60:FF:000109">
    <property type="entry name" value="Glutathione reductase"/>
    <property type="match status" value="1"/>
</dbReference>
<evidence type="ECO:0000256" key="15">
    <source>
        <dbReference type="ARBA" id="ARBA00049142"/>
    </source>
</evidence>
<dbReference type="InterPro" id="IPR036188">
    <property type="entry name" value="FAD/NAD-bd_sf"/>
</dbReference>
<comment type="cofactor">
    <cofactor evidence="18">
        <name>FAD</name>
        <dbReference type="ChEBI" id="CHEBI:57692"/>
    </cofactor>
    <text evidence="18">Binds 1 FAD per subunit.</text>
</comment>
<comment type="subunit">
    <text evidence="4">Homodimer.</text>
</comment>
<evidence type="ECO:0000313" key="24">
    <source>
        <dbReference type="EMBL" id="KAK8849520.1"/>
    </source>
</evidence>
<dbReference type="GO" id="GO:0005829">
    <property type="term" value="C:cytosol"/>
    <property type="evidence" value="ECO:0007669"/>
    <property type="project" value="TreeGrafter"/>
</dbReference>
<evidence type="ECO:0000256" key="2">
    <source>
        <dbReference type="ARBA" id="ARBA00004496"/>
    </source>
</evidence>
<evidence type="ECO:0000256" key="5">
    <source>
        <dbReference type="ARBA" id="ARBA00012607"/>
    </source>
</evidence>
<dbReference type="FunFam" id="3.50.50.60:FF:000671">
    <property type="entry name" value="Thioredoxin reductase 2, tandem duplicate 1"/>
    <property type="match status" value="1"/>
</dbReference>
<dbReference type="PANTHER" id="PTHR42737:SF2">
    <property type="entry name" value="GLUTATHIONE REDUCTASE"/>
    <property type="match status" value="1"/>
</dbReference>
<dbReference type="NCBIfam" id="TIGR01421">
    <property type="entry name" value="gluta_reduc_1"/>
    <property type="match status" value="1"/>
</dbReference>
<dbReference type="SUPFAM" id="SSF51905">
    <property type="entry name" value="FAD/NAD(P)-binding domain"/>
    <property type="match status" value="1"/>
</dbReference>
<dbReference type="AlphaFoldDB" id="A0AAW0YIB7"/>
<keyword evidence="9 18" id="KW-0274">FAD</keyword>
<feature type="binding site" evidence="18">
    <location>
        <position position="293"/>
    </location>
    <ligand>
        <name>NAD(+)</name>
        <dbReference type="ChEBI" id="CHEBI:57540"/>
    </ligand>
</feature>
<feature type="domain" description="Pyridine nucleotide-disulphide oxidoreductase dimerisation" evidence="22">
    <location>
        <begin position="372"/>
        <end position="484"/>
    </location>
</feature>
<dbReference type="GO" id="GO:0045454">
    <property type="term" value="P:cell redox homeostasis"/>
    <property type="evidence" value="ECO:0007669"/>
    <property type="project" value="InterPro"/>
</dbReference>
<dbReference type="InterPro" id="IPR001100">
    <property type="entry name" value="Pyr_nuc-diS_OxRdtase"/>
</dbReference>
<feature type="binding site" evidence="18">
    <location>
        <begin position="204"/>
        <end position="211"/>
    </location>
    <ligand>
        <name>NAD(+)</name>
        <dbReference type="ChEBI" id="CHEBI:57540"/>
    </ligand>
</feature>
<dbReference type="RefSeq" id="XP_066801408.1">
    <property type="nucleotide sequence ID" value="XM_066947949.1"/>
</dbReference>
<comment type="function">
    <text evidence="16 21">Catalyzes the reduction of glutathione disulfide (GSSG) to reduced glutathione (GSH). Constitutes the major mechanism to maintain a high GSH:GSSG ratio in the cytosol.</text>
</comment>
<feature type="disulfide bond" description="Redox-active" evidence="19">
    <location>
        <begin position="53"/>
        <end position="58"/>
    </location>
</feature>
<keyword evidence="14 20" id="KW-0676">Redox-active center</keyword>
<keyword evidence="18" id="KW-0520">NAD</keyword>
<dbReference type="Pfam" id="PF02852">
    <property type="entry name" value="Pyr_redox_dim"/>
    <property type="match status" value="1"/>
</dbReference>
<dbReference type="GeneID" id="92182112"/>
<dbReference type="SUPFAM" id="SSF55424">
    <property type="entry name" value="FAD/NAD-linked reductases, dimerisation (C-terminal) domain"/>
    <property type="match status" value="1"/>
</dbReference>
<dbReference type="GO" id="GO:0050661">
    <property type="term" value="F:NADP binding"/>
    <property type="evidence" value="ECO:0007669"/>
    <property type="project" value="InterPro"/>
</dbReference>
<comment type="similarity">
    <text evidence="3 20">Belongs to the class-I pyridine nucleotide-disulfide oxidoreductase family.</text>
</comment>
<dbReference type="GO" id="GO:0005739">
    <property type="term" value="C:mitochondrion"/>
    <property type="evidence" value="ECO:0007669"/>
    <property type="project" value="UniProtKB-SubCell"/>
</dbReference>
<dbReference type="GO" id="GO:0006749">
    <property type="term" value="P:glutathione metabolic process"/>
    <property type="evidence" value="ECO:0007669"/>
    <property type="project" value="InterPro"/>
</dbReference>